<dbReference type="SMART" id="SM00331">
    <property type="entry name" value="PP2C_SIG"/>
    <property type="match status" value="1"/>
</dbReference>
<proteinExistence type="predicted"/>
<dbReference type="InterPro" id="IPR001932">
    <property type="entry name" value="PPM-type_phosphatase-like_dom"/>
</dbReference>
<dbReference type="SUPFAM" id="SSF81606">
    <property type="entry name" value="PP2C-like"/>
    <property type="match status" value="1"/>
</dbReference>
<comment type="caution">
    <text evidence="3">The sequence shown here is derived from an EMBL/GenBank/DDBJ whole genome shotgun (WGS) entry which is preliminary data.</text>
</comment>
<evidence type="ECO:0000256" key="1">
    <source>
        <dbReference type="ARBA" id="ARBA00022801"/>
    </source>
</evidence>
<sequence>MLPHTASVASLEKRLFLKERELGALLEVTQAITHDSAEADLYKIYQFTLIGQLGVRRLALYVLDEGAYRLKVNFGTSLAADSHFLPAEVAGWCHQPTCLVQELGLGDAWESFELMVPVRQLDNVQALVFVGTMQGDYASTEALSFLETLSNILLGAVANLRLARQRQMLLMSEAATRREIEIAQQVQQLLFPQYLPNTAHYVLHATYQPHTEIGGDYYDVVEIDAHRLLVCVADVSGKGVPASLLMSNFQAGLRMLLRQGVDLPTIVRELNYLIFRNSGGEKFITAFLALYDRRTQVLEYVNAGHNDPLLLPDTGPAQPLHDGTVMLGIMPELPHFKVGLAAMPPHSLLFIYTDGLTEVFNEQHQEFGDVGVLRTLARNRYLSLPRLHQELLACIRDFNATGERFADDVTMLSLRVK</sequence>
<dbReference type="PANTHER" id="PTHR43156:SF2">
    <property type="entry name" value="STAGE II SPORULATION PROTEIN E"/>
    <property type="match status" value="1"/>
</dbReference>
<gene>
    <name evidence="3" type="ORF">GCM10023172_30770</name>
</gene>
<accession>A0ABP8QLF8</accession>
<dbReference type="InterPro" id="IPR052016">
    <property type="entry name" value="Bact_Sigma-Reg"/>
</dbReference>
<dbReference type="SUPFAM" id="SSF55781">
    <property type="entry name" value="GAF domain-like"/>
    <property type="match status" value="1"/>
</dbReference>
<name>A0ABP8QLF8_9BACT</name>
<keyword evidence="1" id="KW-0378">Hydrolase</keyword>
<dbReference type="Gene3D" id="3.60.40.10">
    <property type="entry name" value="PPM-type phosphatase domain"/>
    <property type="match status" value="1"/>
</dbReference>
<dbReference type="PANTHER" id="PTHR43156">
    <property type="entry name" value="STAGE II SPORULATION PROTEIN E-RELATED"/>
    <property type="match status" value="1"/>
</dbReference>
<keyword evidence="4" id="KW-1185">Reference proteome</keyword>
<dbReference type="RefSeq" id="WP_208133146.1">
    <property type="nucleotide sequence ID" value="NZ_BAABGQ010000008.1"/>
</dbReference>
<evidence type="ECO:0000259" key="2">
    <source>
        <dbReference type="PROSITE" id="PS51746"/>
    </source>
</evidence>
<feature type="domain" description="PPM-type phosphatase" evidence="2">
    <location>
        <begin position="201"/>
        <end position="416"/>
    </location>
</feature>
<dbReference type="Proteomes" id="UP001501243">
    <property type="component" value="Unassembled WGS sequence"/>
</dbReference>
<evidence type="ECO:0000313" key="3">
    <source>
        <dbReference type="EMBL" id="GAA4504497.1"/>
    </source>
</evidence>
<dbReference type="EMBL" id="BAABGQ010000008">
    <property type="protein sequence ID" value="GAA4504497.1"/>
    <property type="molecule type" value="Genomic_DNA"/>
</dbReference>
<dbReference type="Pfam" id="PF07228">
    <property type="entry name" value="SpoIIE"/>
    <property type="match status" value="1"/>
</dbReference>
<dbReference type="PROSITE" id="PS51746">
    <property type="entry name" value="PPM_2"/>
    <property type="match status" value="1"/>
</dbReference>
<reference evidence="4" key="1">
    <citation type="journal article" date="2019" name="Int. J. Syst. Evol. Microbiol.">
        <title>The Global Catalogue of Microorganisms (GCM) 10K type strain sequencing project: providing services to taxonomists for standard genome sequencing and annotation.</title>
        <authorList>
            <consortium name="The Broad Institute Genomics Platform"/>
            <consortium name="The Broad Institute Genome Sequencing Center for Infectious Disease"/>
            <person name="Wu L."/>
            <person name="Ma J."/>
        </authorList>
    </citation>
    <scope>NUCLEOTIDE SEQUENCE [LARGE SCALE GENOMIC DNA]</scope>
    <source>
        <strain evidence="4">JCM 17841</strain>
    </source>
</reference>
<evidence type="ECO:0000313" key="4">
    <source>
        <dbReference type="Proteomes" id="UP001501243"/>
    </source>
</evidence>
<dbReference type="InterPro" id="IPR036457">
    <property type="entry name" value="PPM-type-like_dom_sf"/>
</dbReference>
<protein>
    <recommendedName>
        <fullName evidence="2">PPM-type phosphatase domain-containing protein</fullName>
    </recommendedName>
</protein>
<organism evidence="3 4">
    <name type="scientific">Hymenobacter ginsengisoli</name>
    <dbReference type="NCBI Taxonomy" id="1051626"/>
    <lineage>
        <taxon>Bacteria</taxon>
        <taxon>Pseudomonadati</taxon>
        <taxon>Bacteroidota</taxon>
        <taxon>Cytophagia</taxon>
        <taxon>Cytophagales</taxon>
        <taxon>Hymenobacteraceae</taxon>
        <taxon>Hymenobacter</taxon>
    </lineage>
</organism>